<dbReference type="RefSeq" id="WP_014715783.1">
    <property type="nucleotide sequence ID" value="NC_017910.1"/>
</dbReference>
<dbReference type="EMBL" id="CP001560">
    <property type="protein sequence ID" value="AFJ45644.1"/>
    <property type="molecule type" value="Genomic_DNA"/>
</dbReference>
<dbReference type="InterPro" id="IPR006842">
    <property type="entry name" value="Transposase_31"/>
</dbReference>
<evidence type="ECO:0000313" key="4">
    <source>
        <dbReference type="Proteomes" id="UP000001955"/>
    </source>
</evidence>
<dbReference type="AlphaFoldDB" id="I2B540"/>
<dbReference type="STRING" id="630626.EBL_c05180"/>
<reference evidence="3 4" key="1">
    <citation type="journal article" date="2012" name="J. Bacteriol.">
        <title>Complete genome sequence of the B12-producing Shimwellia blattae strain DSM 4481, isolated from a cockroach.</title>
        <authorList>
            <person name="Brzuszkiewicz E."/>
            <person name="Waschkowitz T."/>
            <person name="Wiezer A."/>
            <person name="Daniel R."/>
        </authorList>
    </citation>
    <scope>NUCLEOTIDE SEQUENCE [LARGE SCALE GENOMIC DNA]</scope>
    <source>
        <strain evidence="4">ATCC 29907 / DSM 4481 / JCM 1650 / NBRC 105725 / CDC 9005-74</strain>
    </source>
</reference>
<dbReference type="Proteomes" id="UP000001955">
    <property type="component" value="Chromosome"/>
</dbReference>
<gene>
    <name evidence="3" type="ordered locus">EBL_c05180</name>
</gene>
<dbReference type="PATRIC" id="fig|630626.3.peg.511"/>
<protein>
    <submittedName>
        <fullName evidence="3">Putative transposase</fullName>
    </submittedName>
</protein>
<dbReference type="NCBIfam" id="TIGR01784">
    <property type="entry name" value="T_den_put_tspse"/>
    <property type="match status" value="1"/>
</dbReference>
<accession>I2B540</accession>
<sequence length="307" mass="34270">MGKTGTTPGPHDAIFKKFLTRVDTARDFLQLHLPAELLALCDLSTLALTSGAFVEDDLRPYYSDVLYSLTAAGDAGYIYVLIEHQSTPEPLMPFRLMRYAIAAMQRHLDAGHHRLPLVIPVLFYAGLRRPYPWAVNWLEGFSLPDQARRLYTSDFPLVDVTVIADDDIMHHRSMATLTLLQKHIRQRDLAGLLDRLVTLLRPGHISEEQIVALINYIFNAGSASDADALVRKLAQQVPRYGEKIMLTLAEHFEQKGVKKGIEQGIEQGEREATRKIARTMLLRGLDAATVMAVTGLTASDIAKLQEA</sequence>
<dbReference type="PANTHER" id="PTHR34611">
    <property type="match status" value="1"/>
</dbReference>
<dbReference type="OrthoDB" id="6532193at2"/>
<evidence type="ECO:0000256" key="1">
    <source>
        <dbReference type="ARBA" id="ARBA00009787"/>
    </source>
</evidence>
<dbReference type="InterPro" id="IPR010106">
    <property type="entry name" value="RpnA"/>
</dbReference>
<dbReference type="GO" id="GO:0006310">
    <property type="term" value="P:DNA recombination"/>
    <property type="evidence" value="ECO:0007669"/>
    <property type="project" value="TreeGrafter"/>
</dbReference>
<name>I2B540_SHIBC</name>
<organism evidence="3 4">
    <name type="scientific">Shimwellia blattae (strain ATCC 29907 / DSM 4481 / JCM 1650 / NBRC 105725 / CDC 9005-74)</name>
    <name type="common">Escherichia blattae</name>
    <dbReference type="NCBI Taxonomy" id="630626"/>
    <lineage>
        <taxon>Bacteria</taxon>
        <taxon>Pseudomonadati</taxon>
        <taxon>Pseudomonadota</taxon>
        <taxon>Gammaproteobacteria</taxon>
        <taxon>Enterobacterales</taxon>
        <taxon>Enterobacteriaceae</taxon>
        <taxon>Shimwellia</taxon>
    </lineage>
</organism>
<dbReference type="eggNOG" id="COG5464">
    <property type="taxonomic scope" value="Bacteria"/>
</dbReference>
<comment type="similarity">
    <text evidence="1">Belongs to the Rpn/YhgA-like nuclease family.</text>
</comment>
<dbReference type="GO" id="GO:1990238">
    <property type="term" value="F:double-stranded DNA endonuclease activity"/>
    <property type="evidence" value="ECO:0007669"/>
    <property type="project" value="TreeGrafter"/>
</dbReference>
<feature type="domain" description="Transposase (putative) YhgA-like" evidence="2">
    <location>
        <begin position="10"/>
        <end position="209"/>
    </location>
</feature>
<dbReference type="KEGG" id="ebt:EBL_c05180"/>
<keyword evidence="4" id="KW-1185">Reference proteome</keyword>
<dbReference type="InterPro" id="IPR051699">
    <property type="entry name" value="Rpn/YhgA-like_nuclease"/>
</dbReference>
<proteinExistence type="inferred from homology"/>
<evidence type="ECO:0000313" key="3">
    <source>
        <dbReference type="EMBL" id="AFJ45644.1"/>
    </source>
</evidence>
<dbReference type="HOGENOM" id="CLU_059548_1_0_6"/>
<evidence type="ECO:0000259" key="2">
    <source>
        <dbReference type="Pfam" id="PF04754"/>
    </source>
</evidence>
<dbReference type="Pfam" id="PF04754">
    <property type="entry name" value="Transposase_31"/>
    <property type="match status" value="1"/>
</dbReference>
<dbReference type="PANTHER" id="PTHR34611:SF4">
    <property type="entry name" value="RECOMBINATION-PROMOTING NUCLEASE PSLT051"/>
    <property type="match status" value="1"/>
</dbReference>